<evidence type="ECO:0000256" key="1">
    <source>
        <dbReference type="ARBA" id="ARBA00004141"/>
    </source>
</evidence>
<feature type="transmembrane region" description="Helical" evidence="5">
    <location>
        <begin position="50"/>
        <end position="69"/>
    </location>
</feature>
<keyword evidence="3 5" id="KW-1133">Transmembrane helix</keyword>
<evidence type="ECO:0000256" key="2">
    <source>
        <dbReference type="ARBA" id="ARBA00022692"/>
    </source>
</evidence>
<evidence type="ECO:0000313" key="8">
    <source>
        <dbReference type="Proteomes" id="UP001589774"/>
    </source>
</evidence>
<dbReference type="Pfam" id="PF05154">
    <property type="entry name" value="TM2"/>
    <property type="match status" value="1"/>
</dbReference>
<feature type="transmembrane region" description="Helical" evidence="5">
    <location>
        <begin position="75"/>
        <end position="94"/>
    </location>
</feature>
<sequence length="120" mass="13923">MKEQKILMMIPDIAPEEMIFLRSALQAIKEENAEEFLFLYKGKRKGTQEVMLMTLIGFLGIAGIQRFMLKQIGMGILYLLTFGFCYVGTIVDLINHKRLTSDYNEQMALETMQLMQIYRA</sequence>
<comment type="caution">
    <text evidence="7">The sequence shown here is derived from an EMBL/GenBank/DDBJ whole genome shotgun (WGS) entry which is preliminary data.</text>
</comment>
<organism evidence="7 8">
    <name type="scientific">Olivibacter oleidegradans</name>
    <dbReference type="NCBI Taxonomy" id="760123"/>
    <lineage>
        <taxon>Bacteria</taxon>
        <taxon>Pseudomonadati</taxon>
        <taxon>Bacteroidota</taxon>
        <taxon>Sphingobacteriia</taxon>
        <taxon>Sphingobacteriales</taxon>
        <taxon>Sphingobacteriaceae</taxon>
        <taxon>Olivibacter</taxon>
    </lineage>
</organism>
<feature type="domain" description="TM2" evidence="6">
    <location>
        <begin position="54"/>
        <end position="94"/>
    </location>
</feature>
<dbReference type="EMBL" id="JBHLWO010000001">
    <property type="protein sequence ID" value="MFC0317420.1"/>
    <property type="molecule type" value="Genomic_DNA"/>
</dbReference>
<gene>
    <name evidence="7" type="ORF">ACFFI0_03830</name>
</gene>
<accession>A0ABV6HEU4</accession>
<evidence type="ECO:0000256" key="4">
    <source>
        <dbReference type="ARBA" id="ARBA00023136"/>
    </source>
</evidence>
<keyword evidence="4 5" id="KW-0472">Membrane</keyword>
<proteinExistence type="predicted"/>
<name>A0ABV6HEU4_9SPHI</name>
<evidence type="ECO:0000313" key="7">
    <source>
        <dbReference type="EMBL" id="MFC0317420.1"/>
    </source>
</evidence>
<reference evidence="7 8" key="1">
    <citation type="submission" date="2024-09" db="EMBL/GenBank/DDBJ databases">
        <authorList>
            <person name="Sun Q."/>
            <person name="Mori K."/>
        </authorList>
    </citation>
    <scope>NUCLEOTIDE SEQUENCE [LARGE SCALE GENOMIC DNA]</scope>
    <source>
        <strain evidence="7 8">CCM 7765</strain>
    </source>
</reference>
<protein>
    <submittedName>
        <fullName evidence="7">TM2 domain-containing protein</fullName>
    </submittedName>
</protein>
<dbReference type="InterPro" id="IPR007829">
    <property type="entry name" value="TM2"/>
</dbReference>
<evidence type="ECO:0000259" key="6">
    <source>
        <dbReference type="Pfam" id="PF05154"/>
    </source>
</evidence>
<keyword evidence="8" id="KW-1185">Reference proteome</keyword>
<evidence type="ECO:0000256" key="5">
    <source>
        <dbReference type="SAM" id="Phobius"/>
    </source>
</evidence>
<keyword evidence="2 5" id="KW-0812">Transmembrane</keyword>
<dbReference type="RefSeq" id="WP_013664604.1">
    <property type="nucleotide sequence ID" value="NZ_JBHLWO010000001.1"/>
</dbReference>
<comment type="subcellular location">
    <subcellularLocation>
        <location evidence="1">Membrane</location>
        <topology evidence="1">Multi-pass membrane protein</topology>
    </subcellularLocation>
</comment>
<evidence type="ECO:0000256" key="3">
    <source>
        <dbReference type="ARBA" id="ARBA00022989"/>
    </source>
</evidence>
<dbReference type="Proteomes" id="UP001589774">
    <property type="component" value="Unassembled WGS sequence"/>
</dbReference>